<reference evidence="3" key="1">
    <citation type="submission" date="2020-05" db="EMBL/GenBank/DDBJ databases">
        <title>Mycena genomes resolve the evolution of fungal bioluminescence.</title>
        <authorList>
            <person name="Tsai I.J."/>
        </authorList>
    </citation>
    <scope>NUCLEOTIDE SEQUENCE</scope>
    <source>
        <strain evidence="3">160909Yilan</strain>
    </source>
</reference>
<dbReference type="OrthoDB" id="3265526at2759"/>
<sequence>MPGSGVELLFGPLLIGVILSTLTYGVMSVQMLVYFQTYKSDARWDRYFMMYLFCTETVNLLVEIGIIYEPLIIRYGAERALIISPLLLPGDAISITTALNFIPDFPLSKLYTISLLSTLNARAGGRSADAENRLPNALFNESSTPKTTTHTTQNSILGPKQYANVYVYPNTYQSPNDQDVTEVSLKDMGYPPDMRT</sequence>
<gene>
    <name evidence="3" type="ORF">MSAN_02366200</name>
</gene>
<evidence type="ECO:0000256" key="1">
    <source>
        <dbReference type="SAM" id="MobiDB-lite"/>
    </source>
</evidence>
<evidence type="ECO:0000313" key="4">
    <source>
        <dbReference type="Proteomes" id="UP000623467"/>
    </source>
</evidence>
<dbReference type="Proteomes" id="UP000623467">
    <property type="component" value="Unassembled WGS sequence"/>
</dbReference>
<accession>A0A8H7CFT4</accession>
<keyword evidence="2" id="KW-0472">Membrane</keyword>
<organism evidence="3 4">
    <name type="scientific">Mycena sanguinolenta</name>
    <dbReference type="NCBI Taxonomy" id="230812"/>
    <lineage>
        <taxon>Eukaryota</taxon>
        <taxon>Fungi</taxon>
        <taxon>Dikarya</taxon>
        <taxon>Basidiomycota</taxon>
        <taxon>Agaricomycotina</taxon>
        <taxon>Agaricomycetes</taxon>
        <taxon>Agaricomycetidae</taxon>
        <taxon>Agaricales</taxon>
        <taxon>Marasmiineae</taxon>
        <taxon>Mycenaceae</taxon>
        <taxon>Mycena</taxon>
    </lineage>
</organism>
<name>A0A8H7CFT4_9AGAR</name>
<feature type="transmembrane region" description="Helical" evidence="2">
    <location>
        <begin position="12"/>
        <end position="35"/>
    </location>
</feature>
<dbReference type="EMBL" id="JACAZH010000045">
    <property type="protein sequence ID" value="KAF7334796.1"/>
    <property type="molecule type" value="Genomic_DNA"/>
</dbReference>
<protein>
    <submittedName>
        <fullName evidence="3">Uncharacterized protein</fullName>
    </submittedName>
</protein>
<comment type="caution">
    <text evidence="3">The sequence shown here is derived from an EMBL/GenBank/DDBJ whole genome shotgun (WGS) entry which is preliminary data.</text>
</comment>
<keyword evidence="2" id="KW-1133">Transmembrane helix</keyword>
<evidence type="ECO:0000313" key="3">
    <source>
        <dbReference type="EMBL" id="KAF7334796.1"/>
    </source>
</evidence>
<proteinExistence type="predicted"/>
<keyword evidence="4" id="KW-1185">Reference proteome</keyword>
<dbReference type="AlphaFoldDB" id="A0A8H7CFT4"/>
<feature type="transmembrane region" description="Helical" evidence="2">
    <location>
        <begin position="47"/>
        <end position="68"/>
    </location>
</feature>
<keyword evidence="2" id="KW-0812">Transmembrane</keyword>
<dbReference type="PANTHER" id="PTHR40465:SF1">
    <property type="entry name" value="DUF6534 DOMAIN-CONTAINING PROTEIN"/>
    <property type="match status" value="1"/>
</dbReference>
<dbReference type="PANTHER" id="PTHR40465">
    <property type="entry name" value="CHROMOSOME 1, WHOLE GENOME SHOTGUN SEQUENCE"/>
    <property type="match status" value="1"/>
</dbReference>
<feature type="region of interest" description="Disordered" evidence="1">
    <location>
        <begin position="173"/>
        <end position="196"/>
    </location>
</feature>
<evidence type="ECO:0000256" key="2">
    <source>
        <dbReference type="SAM" id="Phobius"/>
    </source>
</evidence>